<protein>
    <recommendedName>
        <fullName evidence="5">Oxygen sensor histidine kinase NreB</fullName>
        <ecNumber evidence="4">2.7.13.3</ecNumber>
    </recommendedName>
    <alternativeName>
        <fullName evidence="15">Nitrogen regulation protein B</fullName>
    </alternativeName>
</protein>
<evidence type="ECO:0000256" key="5">
    <source>
        <dbReference type="ARBA" id="ARBA00017322"/>
    </source>
</evidence>
<evidence type="ECO:0000256" key="13">
    <source>
        <dbReference type="ARBA" id="ARBA00023014"/>
    </source>
</evidence>
<evidence type="ECO:0000256" key="14">
    <source>
        <dbReference type="ARBA" id="ARBA00024827"/>
    </source>
</evidence>
<evidence type="ECO:0000256" key="17">
    <source>
        <dbReference type="SAM" id="Phobius"/>
    </source>
</evidence>
<dbReference type="InterPro" id="IPR005467">
    <property type="entry name" value="His_kinase_dom"/>
</dbReference>
<dbReference type="SMART" id="SM00387">
    <property type="entry name" value="HATPase_c"/>
    <property type="match status" value="1"/>
</dbReference>
<evidence type="ECO:0000256" key="11">
    <source>
        <dbReference type="ARBA" id="ARBA00023004"/>
    </source>
</evidence>
<dbReference type="InterPro" id="IPR017205">
    <property type="entry name" value="Sig_transdc_His_kinase_ChrS"/>
</dbReference>
<dbReference type="PRINTS" id="PR00344">
    <property type="entry name" value="BCTRLSENSOR"/>
</dbReference>
<keyword evidence="11" id="KW-0408">Iron</keyword>
<dbReference type="PANTHER" id="PTHR24421">
    <property type="entry name" value="NITRATE/NITRITE SENSOR PROTEIN NARX-RELATED"/>
    <property type="match status" value="1"/>
</dbReference>
<comment type="catalytic activity">
    <reaction evidence="1">
        <text>ATP + protein L-histidine = ADP + protein N-phospho-L-histidine.</text>
        <dbReference type="EC" id="2.7.13.3"/>
    </reaction>
</comment>
<keyword evidence="12" id="KW-0902">Two-component regulatory system</keyword>
<evidence type="ECO:0000313" key="19">
    <source>
        <dbReference type="EMBL" id="SMC66727.1"/>
    </source>
</evidence>
<dbReference type="PROSITE" id="PS50109">
    <property type="entry name" value="HIS_KIN"/>
    <property type="match status" value="1"/>
</dbReference>
<feature type="transmembrane region" description="Helical" evidence="17">
    <location>
        <begin position="38"/>
        <end position="58"/>
    </location>
</feature>
<dbReference type="RefSeq" id="WP_084425077.1">
    <property type="nucleotide sequence ID" value="NZ_FWXV01000001.1"/>
</dbReference>
<dbReference type="AlphaFoldDB" id="A0A1Y5X2M6"/>
<dbReference type="Proteomes" id="UP000192674">
    <property type="component" value="Unassembled WGS sequence"/>
</dbReference>
<dbReference type="Pfam" id="PF02518">
    <property type="entry name" value="HATPase_c"/>
    <property type="match status" value="1"/>
</dbReference>
<dbReference type="EC" id="2.7.13.3" evidence="4"/>
<dbReference type="InterPro" id="IPR036890">
    <property type="entry name" value="HATPase_C_sf"/>
</dbReference>
<gene>
    <name evidence="19" type="ORF">SAMN05661093_01329</name>
</gene>
<reference evidence="19 20" key="1">
    <citation type="submission" date="2017-04" db="EMBL/GenBank/DDBJ databases">
        <authorList>
            <person name="Afonso C.L."/>
            <person name="Miller P.J."/>
            <person name="Scott M.A."/>
            <person name="Spackman E."/>
            <person name="Goraichik I."/>
            <person name="Dimitrov K.M."/>
            <person name="Suarez D.L."/>
            <person name="Swayne D.E."/>
        </authorList>
    </citation>
    <scope>NUCLEOTIDE SEQUENCE [LARGE SCALE GENOMIC DNA]</scope>
    <source>
        <strain evidence="19 20">DSM 43828</strain>
    </source>
</reference>
<sequence>MTREPALERPPHLLVTVVPYSLLAFLTVFTVIAEEPSAGYSLLVDLALCGLTAAWMYFMFTRRPDWWDRPVIMAVFFAGLVVLTAVLVVRHPAFGFFTPAPYIYAFAILPWPWRLLAVSVVAVVAGTAQASSVDTSTTFGVTVHVIIIVVNIIIMTGMAWLLRLDEQEKHQLATTLAELGRTNKLLETTLAENAGLHTQLLAQAREAGVLDERQRMAREIHDTLAQGLTGIITQLQAAEQIHEVPEPWHKPFEAVKKLAKESLVEARRSVDALRPAPLETGRLSDALANVTGQWSKLHGPAVRFTTTGTVRPTAPEAEFVLLRTAQEALANVAKHAHATRVGVTLSYLEEEVALDVRDDGDGFDPSGSDAQPTGSFGLAIMRQRVENLSGTLQIESEPGFGTGISARIPTPPTGATND</sequence>
<evidence type="ECO:0000256" key="12">
    <source>
        <dbReference type="ARBA" id="ARBA00023012"/>
    </source>
</evidence>
<dbReference type="GO" id="GO:0005737">
    <property type="term" value="C:cytoplasm"/>
    <property type="evidence" value="ECO:0007669"/>
    <property type="project" value="UniProtKB-SubCell"/>
</dbReference>
<dbReference type="OrthoDB" id="144293at2"/>
<dbReference type="Pfam" id="PF07730">
    <property type="entry name" value="HisKA_3"/>
    <property type="match status" value="1"/>
</dbReference>
<evidence type="ECO:0000256" key="16">
    <source>
        <dbReference type="SAM" id="MobiDB-lite"/>
    </source>
</evidence>
<evidence type="ECO:0000256" key="10">
    <source>
        <dbReference type="ARBA" id="ARBA00022777"/>
    </source>
</evidence>
<keyword evidence="13" id="KW-0411">Iron-sulfur</keyword>
<keyword evidence="8" id="KW-0808">Transferase</keyword>
<dbReference type="Gene3D" id="1.20.5.1930">
    <property type="match status" value="1"/>
</dbReference>
<dbReference type="GO" id="GO:0051539">
    <property type="term" value="F:4 iron, 4 sulfur cluster binding"/>
    <property type="evidence" value="ECO:0007669"/>
    <property type="project" value="UniProtKB-KW"/>
</dbReference>
<evidence type="ECO:0000256" key="4">
    <source>
        <dbReference type="ARBA" id="ARBA00012438"/>
    </source>
</evidence>
<dbReference type="CDD" id="cd16917">
    <property type="entry name" value="HATPase_UhpB-NarQ-NarX-like"/>
    <property type="match status" value="1"/>
</dbReference>
<keyword evidence="17" id="KW-0472">Membrane</keyword>
<dbReference type="GO" id="GO:0000155">
    <property type="term" value="F:phosphorelay sensor kinase activity"/>
    <property type="evidence" value="ECO:0007669"/>
    <property type="project" value="InterPro"/>
</dbReference>
<keyword evidence="20" id="KW-1185">Reference proteome</keyword>
<keyword evidence="9" id="KW-0479">Metal-binding</keyword>
<dbReference type="InterPro" id="IPR050482">
    <property type="entry name" value="Sensor_HK_TwoCompSys"/>
</dbReference>
<evidence type="ECO:0000256" key="9">
    <source>
        <dbReference type="ARBA" id="ARBA00022723"/>
    </source>
</evidence>
<comment type="cofactor">
    <cofactor evidence="2">
        <name>[4Fe-4S] cluster</name>
        <dbReference type="ChEBI" id="CHEBI:49883"/>
    </cofactor>
</comment>
<keyword evidence="17" id="KW-1133">Transmembrane helix</keyword>
<feature type="transmembrane region" description="Helical" evidence="17">
    <location>
        <begin position="70"/>
        <end position="90"/>
    </location>
</feature>
<evidence type="ECO:0000256" key="7">
    <source>
        <dbReference type="ARBA" id="ARBA00022490"/>
    </source>
</evidence>
<dbReference type="GO" id="GO:0046983">
    <property type="term" value="F:protein dimerization activity"/>
    <property type="evidence" value="ECO:0007669"/>
    <property type="project" value="InterPro"/>
</dbReference>
<name>A0A1Y5X2M6_KIBAR</name>
<evidence type="ECO:0000256" key="15">
    <source>
        <dbReference type="ARBA" id="ARBA00030800"/>
    </source>
</evidence>
<dbReference type="InterPro" id="IPR011712">
    <property type="entry name" value="Sig_transdc_His_kin_sub3_dim/P"/>
</dbReference>
<comment type="function">
    <text evidence="14">Member of the two-component regulatory system NreB/NreC involved in the control of dissimilatory nitrate/nitrite reduction in response to oxygen. NreB functions as a direct oxygen sensor histidine kinase which is autophosphorylated, in the absence of oxygen, probably at the conserved histidine residue, and transfers its phosphate group probably to a conserved aspartate residue of NreC. NreB/NreC activates the expression of the nitrate (narGHJI) and nitrite (nir) reductase operons, as well as the putative nitrate transporter gene narT.</text>
</comment>
<evidence type="ECO:0000256" key="6">
    <source>
        <dbReference type="ARBA" id="ARBA00022485"/>
    </source>
</evidence>
<evidence type="ECO:0000256" key="8">
    <source>
        <dbReference type="ARBA" id="ARBA00022679"/>
    </source>
</evidence>
<feature type="transmembrane region" description="Helical" evidence="17">
    <location>
        <begin position="102"/>
        <end position="126"/>
    </location>
</feature>
<feature type="region of interest" description="Disordered" evidence="16">
    <location>
        <begin position="395"/>
        <end position="418"/>
    </location>
</feature>
<evidence type="ECO:0000259" key="18">
    <source>
        <dbReference type="PROSITE" id="PS50109"/>
    </source>
</evidence>
<evidence type="ECO:0000256" key="2">
    <source>
        <dbReference type="ARBA" id="ARBA00001966"/>
    </source>
</evidence>
<evidence type="ECO:0000256" key="1">
    <source>
        <dbReference type="ARBA" id="ARBA00000085"/>
    </source>
</evidence>
<accession>A0A1Y5X2M6</accession>
<feature type="transmembrane region" description="Helical" evidence="17">
    <location>
        <begin position="138"/>
        <end position="162"/>
    </location>
</feature>
<evidence type="ECO:0000256" key="3">
    <source>
        <dbReference type="ARBA" id="ARBA00004496"/>
    </source>
</evidence>
<evidence type="ECO:0000313" key="20">
    <source>
        <dbReference type="Proteomes" id="UP000192674"/>
    </source>
</evidence>
<proteinExistence type="predicted"/>
<dbReference type="InterPro" id="IPR004358">
    <property type="entry name" value="Sig_transdc_His_kin-like_C"/>
</dbReference>
<organism evidence="19 20">
    <name type="scientific">Kibdelosporangium aridum</name>
    <dbReference type="NCBI Taxonomy" id="2030"/>
    <lineage>
        <taxon>Bacteria</taxon>
        <taxon>Bacillati</taxon>
        <taxon>Actinomycetota</taxon>
        <taxon>Actinomycetes</taxon>
        <taxon>Pseudonocardiales</taxon>
        <taxon>Pseudonocardiaceae</taxon>
        <taxon>Kibdelosporangium</taxon>
    </lineage>
</organism>
<keyword evidence="7" id="KW-0963">Cytoplasm</keyword>
<keyword evidence="10 19" id="KW-0418">Kinase</keyword>
<feature type="transmembrane region" description="Helical" evidence="17">
    <location>
        <begin position="12"/>
        <end position="32"/>
    </location>
</feature>
<comment type="subcellular location">
    <subcellularLocation>
        <location evidence="3">Cytoplasm</location>
    </subcellularLocation>
</comment>
<dbReference type="PANTHER" id="PTHR24421:SF62">
    <property type="entry name" value="SENSORY TRANSDUCTION HISTIDINE KINASE"/>
    <property type="match status" value="1"/>
</dbReference>
<dbReference type="Gene3D" id="3.30.565.10">
    <property type="entry name" value="Histidine kinase-like ATPase, C-terminal domain"/>
    <property type="match status" value="1"/>
</dbReference>
<dbReference type="InterPro" id="IPR003594">
    <property type="entry name" value="HATPase_dom"/>
</dbReference>
<dbReference type="PIRSF" id="PIRSF037434">
    <property type="entry name" value="STHK_ChrS"/>
    <property type="match status" value="1"/>
</dbReference>
<dbReference type="SUPFAM" id="SSF55874">
    <property type="entry name" value="ATPase domain of HSP90 chaperone/DNA topoisomerase II/histidine kinase"/>
    <property type="match status" value="1"/>
</dbReference>
<feature type="domain" description="Histidine kinase" evidence="18">
    <location>
        <begin position="321"/>
        <end position="412"/>
    </location>
</feature>
<dbReference type="GO" id="GO:0016020">
    <property type="term" value="C:membrane"/>
    <property type="evidence" value="ECO:0007669"/>
    <property type="project" value="InterPro"/>
</dbReference>
<dbReference type="EMBL" id="FWXV01000001">
    <property type="protein sequence ID" value="SMC66727.1"/>
    <property type="molecule type" value="Genomic_DNA"/>
</dbReference>
<keyword evidence="6" id="KW-0004">4Fe-4S</keyword>
<dbReference type="GO" id="GO:0046872">
    <property type="term" value="F:metal ion binding"/>
    <property type="evidence" value="ECO:0007669"/>
    <property type="project" value="UniProtKB-KW"/>
</dbReference>
<keyword evidence="17" id="KW-0812">Transmembrane</keyword>